<reference evidence="1" key="1">
    <citation type="submission" date="2020-02" db="EMBL/GenBank/DDBJ databases">
        <authorList>
            <person name="Meier V. D."/>
        </authorList>
    </citation>
    <scope>NUCLEOTIDE SEQUENCE</scope>
    <source>
        <strain evidence="1">AVDCRST_MAG96</strain>
    </source>
</reference>
<dbReference type="AlphaFoldDB" id="A0A6J4TQZ7"/>
<sequence length="56" mass="6437">DEDEIDTSSPSFELYFFTGICSKVPALDFPIEHFPNYNNSFPPVHQEPHFPPPKLT</sequence>
<dbReference type="EMBL" id="CADCVN010001364">
    <property type="protein sequence ID" value="CAA9530011.1"/>
    <property type="molecule type" value="Genomic_DNA"/>
</dbReference>
<protein>
    <submittedName>
        <fullName evidence="1">Uncharacterized protein</fullName>
    </submittedName>
</protein>
<gene>
    <name evidence="1" type="ORF">AVDCRST_MAG96-3489</name>
</gene>
<feature type="non-terminal residue" evidence="1">
    <location>
        <position position="1"/>
    </location>
</feature>
<name>A0A6J4TQZ7_9BACT</name>
<organism evidence="1">
    <name type="scientific">uncultured Segetibacter sp</name>
    <dbReference type="NCBI Taxonomy" id="481133"/>
    <lineage>
        <taxon>Bacteria</taxon>
        <taxon>Pseudomonadati</taxon>
        <taxon>Bacteroidota</taxon>
        <taxon>Chitinophagia</taxon>
        <taxon>Chitinophagales</taxon>
        <taxon>Chitinophagaceae</taxon>
        <taxon>Segetibacter</taxon>
        <taxon>environmental samples</taxon>
    </lineage>
</organism>
<evidence type="ECO:0000313" key="1">
    <source>
        <dbReference type="EMBL" id="CAA9530011.1"/>
    </source>
</evidence>
<accession>A0A6J4TQZ7</accession>
<proteinExistence type="predicted"/>